<dbReference type="OrthoDB" id="3234307at2759"/>
<evidence type="ECO:0000313" key="1">
    <source>
        <dbReference type="EMBL" id="KZP05786.1"/>
    </source>
</evidence>
<accession>A0A167W7M2</accession>
<dbReference type="AlphaFoldDB" id="A0A167W7M2"/>
<name>A0A167W7M2_9AGAM</name>
<sequence length="180" mass="20446">ESILSHNITDIRHRPGIENPVADGLSRRWQSRKRTDDDGSSWSVLADWEANKSIVNDILSVTPIDRPETPPRDADLESKFRGDVFFEPIIRHLLGLDAGANIAERRRAMHRSQGFTIQDGKLWKAAAKTSDRVSRRQCIPRADGFEFALGVHRSIGHFRSVDSLKLHIHETTFWPGMDVD</sequence>
<proteinExistence type="predicted"/>
<evidence type="ECO:0000313" key="2">
    <source>
        <dbReference type="Proteomes" id="UP000076532"/>
    </source>
</evidence>
<reference evidence="1 2" key="1">
    <citation type="journal article" date="2016" name="Mol. Biol. Evol.">
        <title>Comparative Genomics of Early-Diverging Mushroom-Forming Fungi Provides Insights into the Origins of Lignocellulose Decay Capabilities.</title>
        <authorList>
            <person name="Nagy L.G."/>
            <person name="Riley R."/>
            <person name="Tritt A."/>
            <person name="Adam C."/>
            <person name="Daum C."/>
            <person name="Floudas D."/>
            <person name="Sun H."/>
            <person name="Yadav J.S."/>
            <person name="Pangilinan J."/>
            <person name="Larsson K.H."/>
            <person name="Matsuura K."/>
            <person name="Barry K."/>
            <person name="Labutti K."/>
            <person name="Kuo R."/>
            <person name="Ohm R.A."/>
            <person name="Bhattacharya S.S."/>
            <person name="Shirouzu T."/>
            <person name="Yoshinaga Y."/>
            <person name="Martin F.M."/>
            <person name="Grigoriev I.V."/>
            <person name="Hibbett D.S."/>
        </authorList>
    </citation>
    <scope>NUCLEOTIDE SEQUENCE [LARGE SCALE GENOMIC DNA]</scope>
    <source>
        <strain evidence="1 2">CBS 109695</strain>
    </source>
</reference>
<dbReference type="EMBL" id="KV417819">
    <property type="protein sequence ID" value="KZP05786.1"/>
    <property type="molecule type" value="Genomic_DNA"/>
</dbReference>
<keyword evidence="2" id="KW-1185">Reference proteome</keyword>
<feature type="non-terminal residue" evidence="1">
    <location>
        <position position="1"/>
    </location>
</feature>
<protein>
    <submittedName>
        <fullName evidence="1">Uncharacterized protein</fullName>
    </submittedName>
</protein>
<gene>
    <name evidence="1" type="ORF">FIBSPDRAFT_673023</name>
</gene>
<dbReference type="Proteomes" id="UP000076532">
    <property type="component" value="Unassembled WGS sequence"/>
</dbReference>
<organism evidence="1 2">
    <name type="scientific">Athelia psychrophila</name>
    <dbReference type="NCBI Taxonomy" id="1759441"/>
    <lineage>
        <taxon>Eukaryota</taxon>
        <taxon>Fungi</taxon>
        <taxon>Dikarya</taxon>
        <taxon>Basidiomycota</taxon>
        <taxon>Agaricomycotina</taxon>
        <taxon>Agaricomycetes</taxon>
        <taxon>Agaricomycetidae</taxon>
        <taxon>Atheliales</taxon>
        <taxon>Atheliaceae</taxon>
        <taxon>Athelia</taxon>
    </lineage>
</organism>
<feature type="non-terminal residue" evidence="1">
    <location>
        <position position="180"/>
    </location>
</feature>